<dbReference type="AlphaFoldDB" id="A0A7Y9FRV2"/>
<evidence type="ECO:0000256" key="1">
    <source>
        <dbReference type="SAM" id="Phobius"/>
    </source>
</evidence>
<feature type="transmembrane region" description="Helical" evidence="1">
    <location>
        <begin position="96"/>
        <end position="121"/>
    </location>
</feature>
<accession>A0A7Y9FRV2</accession>
<evidence type="ECO:0000313" key="2">
    <source>
        <dbReference type="EMBL" id="NYD92002.1"/>
    </source>
</evidence>
<keyword evidence="1" id="KW-0472">Membrane</keyword>
<evidence type="ECO:0000313" key="3">
    <source>
        <dbReference type="Proteomes" id="UP000517753"/>
    </source>
</evidence>
<gene>
    <name evidence="2" type="ORF">HD841_003822</name>
</gene>
<sequence length="243" mass="26032">MTWGFSLLGALLLLFPGFCAWLGLRNGSRTDYLSPVPDKPNSTHTLFVVLFGALVAHAAGAIAFAAQELYCRIGPCFATGIDPDVYKAILRHDQALAGSSIGIALALVFFIALGILTGIAFERVGRSSALANLARPDTQGWVRAIAQGAADPNKVVTAFVLTKTGHEGLFAAYEGVVQQLTLDEDQAVTMITLAGVDRFLVEIAERNMRRLDTDTRSMPLMQILKPEIANVAFDIIDVGGLID</sequence>
<dbReference type="Proteomes" id="UP000517753">
    <property type="component" value="Unassembled WGS sequence"/>
</dbReference>
<keyword evidence="1" id="KW-0812">Transmembrane</keyword>
<organism evidence="2 3">
    <name type="scientific">Sphingomonas melonis</name>
    <dbReference type="NCBI Taxonomy" id="152682"/>
    <lineage>
        <taxon>Bacteria</taxon>
        <taxon>Pseudomonadati</taxon>
        <taxon>Pseudomonadota</taxon>
        <taxon>Alphaproteobacteria</taxon>
        <taxon>Sphingomonadales</taxon>
        <taxon>Sphingomonadaceae</taxon>
        <taxon>Sphingomonas</taxon>
    </lineage>
</organism>
<dbReference type="RefSeq" id="WP_179510403.1">
    <property type="nucleotide sequence ID" value="NZ_JACCBY010000008.1"/>
</dbReference>
<reference evidence="2 3" key="2">
    <citation type="submission" date="2020-08" db="EMBL/GenBank/DDBJ databases">
        <title>The Agave Microbiome: Exploring the role of microbial communities in plant adaptations to desert environments.</title>
        <authorList>
            <person name="Partida-Martinez L.P."/>
        </authorList>
    </citation>
    <scope>NUCLEOTIDE SEQUENCE [LARGE SCALE GENOMIC DNA]</scope>
    <source>
        <strain evidence="2 3">AS2.3</strain>
    </source>
</reference>
<feature type="transmembrane region" description="Helical" evidence="1">
    <location>
        <begin position="43"/>
        <end position="65"/>
    </location>
</feature>
<proteinExistence type="predicted"/>
<keyword evidence="1" id="KW-1133">Transmembrane helix</keyword>
<name>A0A7Y9FRV2_9SPHN</name>
<dbReference type="EMBL" id="JACCBY010000008">
    <property type="protein sequence ID" value="NYD92002.1"/>
    <property type="molecule type" value="Genomic_DNA"/>
</dbReference>
<comment type="caution">
    <text evidence="2">The sequence shown here is derived from an EMBL/GenBank/DDBJ whole genome shotgun (WGS) entry which is preliminary data.</text>
</comment>
<reference evidence="2 3" key="1">
    <citation type="submission" date="2020-07" db="EMBL/GenBank/DDBJ databases">
        <authorList>
            <person name="Partida-Martinez L."/>
            <person name="Huntemann M."/>
            <person name="Clum A."/>
            <person name="Wang J."/>
            <person name="Palaniappan K."/>
            <person name="Ritter S."/>
            <person name="Chen I.-M."/>
            <person name="Stamatis D."/>
            <person name="Reddy T."/>
            <person name="O'Malley R."/>
            <person name="Daum C."/>
            <person name="Shapiro N."/>
            <person name="Ivanova N."/>
            <person name="Kyrpides N."/>
            <person name="Woyke T."/>
        </authorList>
    </citation>
    <scope>NUCLEOTIDE SEQUENCE [LARGE SCALE GENOMIC DNA]</scope>
    <source>
        <strain evidence="2 3">AS2.3</strain>
    </source>
</reference>
<keyword evidence="3" id="KW-1185">Reference proteome</keyword>
<protein>
    <submittedName>
        <fullName evidence="2">Uncharacterized protein</fullName>
    </submittedName>
</protein>